<dbReference type="AlphaFoldDB" id="A0A4C1TGK4"/>
<accession>A0A4C1TGK4</accession>
<dbReference type="Proteomes" id="UP000299102">
    <property type="component" value="Unassembled WGS sequence"/>
</dbReference>
<feature type="compositionally biased region" description="Basic and acidic residues" evidence="1">
    <location>
        <begin position="152"/>
        <end position="165"/>
    </location>
</feature>
<name>A0A4C1TGK4_EUMVA</name>
<gene>
    <name evidence="2" type="ORF">EVAR_8174_1</name>
</gene>
<feature type="compositionally biased region" description="Basic residues" evidence="1">
    <location>
        <begin position="119"/>
        <end position="132"/>
    </location>
</feature>
<keyword evidence="3" id="KW-1185">Reference proteome</keyword>
<reference evidence="2 3" key="1">
    <citation type="journal article" date="2019" name="Commun. Biol.">
        <title>The bagworm genome reveals a unique fibroin gene that provides high tensile strength.</title>
        <authorList>
            <person name="Kono N."/>
            <person name="Nakamura H."/>
            <person name="Ohtoshi R."/>
            <person name="Tomita M."/>
            <person name="Numata K."/>
            <person name="Arakawa K."/>
        </authorList>
    </citation>
    <scope>NUCLEOTIDE SEQUENCE [LARGE SCALE GENOMIC DNA]</scope>
</reference>
<evidence type="ECO:0000256" key="1">
    <source>
        <dbReference type="SAM" id="MobiDB-lite"/>
    </source>
</evidence>
<comment type="caution">
    <text evidence="2">The sequence shown here is derived from an EMBL/GenBank/DDBJ whole genome shotgun (WGS) entry which is preliminary data.</text>
</comment>
<dbReference type="EMBL" id="BGZK01000056">
    <property type="protein sequence ID" value="GBP13245.1"/>
    <property type="molecule type" value="Genomic_DNA"/>
</dbReference>
<proteinExistence type="predicted"/>
<evidence type="ECO:0000313" key="2">
    <source>
        <dbReference type="EMBL" id="GBP13245.1"/>
    </source>
</evidence>
<evidence type="ECO:0000313" key="3">
    <source>
        <dbReference type="Proteomes" id="UP000299102"/>
    </source>
</evidence>
<protein>
    <submittedName>
        <fullName evidence="2">Uncharacterized protein</fullName>
    </submittedName>
</protein>
<feature type="region of interest" description="Disordered" evidence="1">
    <location>
        <begin position="104"/>
        <end position="165"/>
    </location>
</feature>
<sequence length="165" mass="18761">MIGSGYICLFFGVMRRLKNSYEHMQMMKHCDDVKRAQWSSALPSNQEVLDSIPATRGSTNEFLNEIESFQTIHTYGLLSLPLSPRPPRLIDLMEATNYTPAWRRRQEAKPSPRGAHVARGGRRGLRASTRRGRAGDRQGTLPNFPSVPKIYGDIRDRSQKEPYGE</sequence>
<organism evidence="2 3">
    <name type="scientific">Eumeta variegata</name>
    <name type="common">Bagworm moth</name>
    <name type="synonym">Eumeta japonica</name>
    <dbReference type="NCBI Taxonomy" id="151549"/>
    <lineage>
        <taxon>Eukaryota</taxon>
        <taxon>Metazoa</taxon>
        <taxon>Ecdysozoa</taxon>
        <taxon>Arthropoda</taxon>
        <taxon>Hexapoda</taxon>
        <taxon>Insecta</taxon>
        <taxon>Pterygota</taxon>
        <taxon>Neoptera</taxon>
        <taxon>Endopterygota</taxon>
        <taxon>Lepidoptera</taxon>
        <taxon>Glossata</taxon>
        <taxon>Ditrysia</taxon>
        <taxon>Tineoidea</taxon>
        <taxon>Psychidae</taxon>
        <taxon>Oiketicinae</taxon>
        <taxon>Eumeta</taxon>
    </lineage>
</organism>